<dbReference type="InterPro" id="IPR029063">
    <property type="entry name" value="SAM-dependent_MTases_sf"/>
</dbReference>
<feature type="region of interest" description="Disordered" evidence="1">
    <location>
        <begin position="19"/>
        <end position="48"/>
    </location>
</feature>
<evidence type="ECO:0008006" key="4">
    <source>
        <dbReference type="Google" id="ProtNLM"/>
    </source>
</evidence>
<reference evidence="3" key="3">
    <citation type="journal article" date="2018" name="Mol. Plant Microbe Interact.">
        <title>Genome sequence resources for the wheat stripe rust pathogen (Puccinia striiformis f. sp. tritici) and the barley stripe rust pathogen (Puccinia striiformis f. sp. hordei).</title>
        <authorList>
            <person name="Xia C."/>
            <person name="Wang M."/>
            <person name="Yin C."/>
            <person name="Cornejo O.E."/>
            <person name="Hulbert S.H."/>
            <person name="Chen X."/>
        </authorList>
    </citation>
    <scope>NUCLEOTIDE SEQUENCE [LARGE SCALE GENOMIC DNA]</scope>
    <source>
        <strain evidence="3">93TX-2</strain>
    </source>
</reference>
<feature type="compositionally biased region" description="Acidic residues" evidence="1">
    <location>
        <begin position="35"/>
        <end position="45"/>
    </location>
</feature>
<sequence length="490" mass="56335">MRIFNIIQAGGRAVLVKKTTPKSRPAIQQQPLEDRIEETETEETENFTGRVHSESYSANNLSAAFDSILSASKTATSLTPVTTTTTVENQSNQPTQTFLKAVKTATLSTLEEYRQSILDSLAKDDPNGRIYSKNVRQMKDILAYEKWRKKLENSSAPSLTPTKKSNLVTRFISHRKELDERPSISDTSIAKKLINQFWNLNDLVDGTVLVSYAGYPTLIDELLKLKNIKKVIAIEEKPEYCIMYNDRWKKEVEDKRLFHIKNDGYWWESYSEVEEEGLLDDVPIEAWEKDHPSLFFICQLPHNKRSIQFLMQLISFIPNRNWLFQYGRVGMGFLGSGDVCQTMTRDQKEMKTKTDSSIKTYFINLGAKKKRIYKSSREANPTAFVAALDLRPKADLVLSSDEFQCLSFLQRVMFIHSAQTGAAILYDRLIKLDKQRDPDQPALLYLNLKLLDLSPIQDWVVLAKEFNRWPFRPRSFENDLELESDDGPGT</sequence>
<reference evidence="2 3" key="1">
    <citation type="submission" date="2017-12" db="EMBL/GenBank/DDBJ databases">
        <title>Gene loss provides genomic basis for host adaptation in cereal stripe rust fungi.</title>
        <authorList>
            <person name="Xia C."/>
        </authorList>
    </citation>
    <scope>NUCLEOTIDE SEQUENCE [LARGE SCALE GENOMIC DNA]</scope>
    <source>
        <strain evidence="2 3">93TX-2</strain>
    </source>
</reference>
<reference evidence="3" key="2">
    <citation type="journal article" date="2018" name="BMC Genomics">
        <title>Genomic insights into host adaptation between the wheat stripe rust pathogen (Puccinia striiformis f. sp. tritici) and the barley stripe rust pathogen (Puccinia striiformis f. sp. hordei).</title>
        <authorList>
            <person name="Xia C."/>
            <person name="Wang M."/>
            <person name="Yin C."/>
            <person name="Cornejo O.E."/>
            <person name="Hulbert S.H."/>
            <person name="Chen X."/>
        </authorList>
    </citation>
    <scope>NUCLEOTIDE SEQUENCE [LARGE SCALE GENOMIC DNA]</scope>
    <source>
        <strain evidence="3">93TX-2</strain>
    </source>
</reference>
<name>A0A2S4UJC5_9BASI</name>
<dbReference type="SUPFAM" id="SSF53335">
    <property type="entry name" value="S-adenosyl-L-methionine-dependent methyltransferases"/>
    <property type="match status" value="1"/>
</dbReference>
<dbReference type="AlphaFoldDB" id="A0A2S4UJC5"/>
<dbReference type="Gene3D" id="3.40.50.150">
    <property type="entry name" value="Vaccinia Virus protein VP39"/>
    <property type="match status" value="1"/>
</dbReference>
<proteinExistence type="predicted"/>
<keyword evidence="3" id="KW-1185">Reference proteome</keyword>
<accession>A0A2S4UJC5</accession>
<comment type="caution">
    <text evidence="2">The sequence shown here is derived from an EMBL/GenBank/DDBJ whole genome shotgun (WGS) entry which is preliminary data.</text>
</comment>
<dbReference type="VEuPathDB" id="FungiDB:PSTT_10790"/>
<evidence type="ECO:0000313" key="3">
    <source>
        <dbReference type="Proteomes" id="UP000238274"/>
    </source>
</evidence>
<organism evidence="2 3">
    <name type="scientific">Puccinia striiformis</name>
    <dbReference type="NCBI Taxonomy" id="27350"/>
    <lineage>
        <taxon>Eukaryota</taxon>
        <taxon>Fungi</taxon>
        <taxon>Dikarya</taxon>
        <taxon>Basidiomycota</taxon>
        <taxon>Pucciniomycotina</taxon>
        <taxon>Pucciniomycetes</taxon>
        <taxon>Pucciniales</taxon>
        <taxon>Pucciniaceae</taxon>
        <taxon>Puccinia</taxon>
    </lineage>
</organism>
<evidence type="ECO:0000256" key="1">
    <source>
        <dbReference type="SAM" id="MobiDB-lite"/>
    </source>
</evidence>
<protein>
    <recommendedName>
        <fullName evidence="4">Mitochondrial transcription factor 1</fullName>
    </recommendedName>
</protein>
<evidence type="ECO:0000313" key="2">
    <source>
        <dbReference type="EMBL" id="POV97359.1"/>
    </source>
</evidence>
<gene>
    <name evidence="2" type="ORF">PSHT_14622</name>
</gene>
<dbReference type="EMBL" id="PKSM01000336">
    <property type="protein sequence ID" value="POV97359.1"/>
    <property type="molecule type" value="Genomic_DNA"/>
</dbReference>
<dbReference type="OrthoDB" id="16079at2759"/>
<dbReference type="Proteomes" id="UP000238274">
    <property type="component" value="Unassembled WGS sequence"/>
</dbReference>
<dbReference type="VEuPathDB" id="FungiDB:PSHT_14622"/>